<dbReference type="EMBL" id="SRPS01000283">
    <property type="protein sequence ID" value="KAG5960452.1"/>
    <property type="molecule type" value="Genomic_DNA"/>
</dbReference>
<evidence type="ECO:0000313" key="2">
    <source>
        <dbReference type="Proteomes" id="UP000784919"/>
    </source>
</evidence>
<protein>
    <submittedName>
        <fullName evidence="1">Uncharacterized protein</fullName>
    </submittedName>
</protein>
<evidence type="ECO:0000313" key="1">
    <source>
        <dbReference type="EMBL" id="KAG5960452.1"/>
    </source>
</evidence>
<organism evidence="1 2">
    <name type="scientific">Claviceps arundinis</name>
    <dbReference type="NCBI Taxonomy" id="1623583"/>
    <lineage>
        <taxon>Eukaryota</taxon>
        <taxon>Fungi</taxon>
        <taxon>Dikarya</taxon>
        <taxon>Ascomycota</taxon>
        <taxon>Pezizomycotina</taxon>
        <taxon>Sordariomycetes</taxon>
        <taxon>Hypocreomycetidae</taxon>
        <taxon>Hypocreales</taxon>
        <taxon>Clavicipitaceae</taxon>
        <taxon>Claviceps</taxon>
    </lineage>
</organism>
<proteinExistence type="predicted"/>
<sequence>MAAGPPTTWVLAAPRVAVEQSDSNFQPGPATSVVFPGKEAEFDVAASPNAPLEEGLRRARER</sequence>
<dbReference type="Proteomes" id="UP000784919">
    <property type="component" value="Unassembled WGS sequence"/>
</dbReference>
<comment type="caution">
    <text evidence="1">The sequence shown here is derived from an EMBL/GenBank/DDBJ whole genome shotgun (WGS) entry which is preliminary data.</text>
</comment>
<dbReference type="AlphaFoldDB" id="A0A9P7SLQ3"/>
<gene>
    <name evidence="1" type="ORF">E4U56_004349</name>
</gene>
<reference evidence="1" key="1">
    <citation type="journal article" date="2020" name="bioRxiv">
        <title>Whole genome comparisons of ergot fungi reveals the divergence and evolution of species within the genus Claviceps are the result of varying mechanisms driving genome evolution and host range expansion.</title>
        <authorList>
            <person name="Wyka S.A."/>
            <person name="Mondo S.J."/>
            <person name="Liu M."/>
            <person name="Dettman J."/>
            <person name="Nalam V."/>
            <person name="Broders K.D."/>
        </authorList>
    </citation>
    <scope>NUCLEOTIDE SEQUENCE</scope>
    <source>
        <strain evidence="1">CCC 1102</strain>
    </source>
</reference>
<accession>A0A9P7SLQ3</accession>
<name>A0A9P7SLQ3_9HYPO</name>